<dbReference type="InterPro" id="IPR003439">
    <property type="entry name" value="ABC_transporter-like_ATP-bd"/>
</dbReference>
<evidence type="ECO:0000313" key="14">
    <source>
        <dbReference type="Proteomes" id="UP000318582"/>
    </source>
</evidence>
<name>A0A507E926_9FUNG</name>
<dbReference type="Proteomes" id="UP000318582">
    <property type="component" value="Unassembled WGS sequence"/>
</dbReference>
<accession>A0A507E926</accession>
<dbReference type="InterPro" id="IPR003593">
    <property type="entry name" value="AAA+_ATPase"/>
</dbReference>
<evidence type="ECO:0000256" key="2">
    <source>
        <dbReference type="ARBA" id="ARBA00008869"/>
    </source>
</evidence>
<dbReference type="Pfam" id="PF00005">
    <property type="entry name" value="ABC_tran"/>
    <property type="match status" value="1"/>
</dbReference>
<dbReference type="PROSITE" id="PS50893">
    <property type="entry name" value="ABC_TRANSPORTER_2"/>
    <property type="match status" value="1"/>
</dbReference>
<evidence type="ECO:0000256" key="3">
    <source>
        <dbReference type="ARBA" id="ARBA00022448"/>
    </source>
</evidence>
<organism evidence="13 14">
    <name type="scientific">Powellomyces hirtus</name>
    <dbReference type="NCBI Taxonomy" id="109895"/>
    <lineage>
        <taxon>Eukaryota</taxon>
        <taxon>Fungi</taxon>
        <taxon>Fungi incertae sedis</taxon>
        <taxon>Chytridiomycota</taxon>
        <taxon>Chytridiomycota incertae sedis</taxon>
        <taxon>Chytridiomycetes</taxon>
        <taxon>Spizellomycetales</taxon>
        <taxon>Powellomycetaceae</taxon>
        <taxon>Powellomyces</taxon>
    </lineage>
</organism>
<comment type="caution">
    <text evidence="13">The sequence shown here is derived from an EMBL/GenBank/DDBJ whole genome shotgun (WGS) entry which is preliminary data.</text>
</comment>
<comment type="similarity">
    <text evidence="2">Belongs to the ABC transporter superfamily. ABCA family.</text>
</comment>
<dbReference type="GO" id="GO:0005524">
    <property type="term" value="F:ATP binding"/>
    <property type="evidence" value="ECO:0007669"/>
    <property type="project" value="UniProtKB-KW"/>
</dbReference>
<evidence type="ECO:0000256" key="1">
    <source>
        <dbReference type="ARBA" id="ARBA00004141"/>
    </source>
</evidence>
<keyword evidence="7" id="KW-0067">ATP-binding</keyword>
<dbReference type="InterPro" id="IPR026082">
    <property type="entry name" value="ABCA"/>
</dbReference>
<gene>
    <name evidence="13" type="ORF">PhCBS80983_g02171</name>
</gene>
<evidence type="ECO:0000313" key="13">
    <source>
        <dbReference type="EMBL" id="TPX59887.1"/>
    </source>
</evidence>
<feature type="transmembrane region" description="Helical" evidence="11">
    <location>
        <begin position="436"/>
        <end position="458"/>
    </location>
</feature>
<evidence type="ECO:0000256" key="9">
    <source>
        <dbReference type="ARBA" id="ARBA00023136"/>
    </source>
</evidence>
<feature type="transmembrane region" description="Helical" evidence="11">
    <location>
        <begin position="55"/>
        <end position="76"/>
    </location>
</feature>
<evidence type="ECO:0000256" key="4">
    <source>
        <dbReference type="ARBA" id="ARBA00022692"/>
    </source>
</evidence>
<feature type="domain" description="ABC transporter" evidence="12">
    <location>
        <begin position="704"/>
        <end position="935"/>
    </location>
</feature>
<evidence type="ECO:0000259" key="12">
    <source>
        <dbReference type="PROSITE" id="PS50893"/>
    </source>
</evidence>
<evidence type="ECO:0000256" key="6">
    <source>
        <dbReference type="ARBA" id="ARBA00022741"/>
    </source>
</evidence>
<dbReference type="PANTHER" id="PTHR19229">
    <property type="entry name" value="ATP-BINDING CASSETTE TRANSPORTER SUBFAMILY A ABCA"/>
    <property type="match status" value="1"/>
</dbReference>
<dbReference type="GO" id="GO:0016020">
    <property type="term" value="C:membrane"/>
    <property type="evidence" value="ECO:0007669"/>
    <property type="project" value="UniProtKB-SubCell"/>
</dbReference>
<dbReference type="PROSITE" id="PS00211">
    <property type="entry name" value="ABC_TRANSPORTER_1"/>
    <property type="match status" value="1"/>
</dbReference>
<keyword evidence="14" id="KW-1185">Reference proteome</keyword>
<dbReference type="SUPFAM" id="SSF52540">
    <property type="entry name" value="P-loop containing nucleoside triphosphate hydrolases"/>
    <property type="match status" value="1"/>
</dbReference>
<sequence length="1022" mass="112865">MAEVKDNTQPMTTTVQIGNSPASNVPMPMRNGKHRKSYQVRALGRKTLSYQKRQMFTNICCVGCCPLLMIVISAALGRVIQMLVDKSTVPQDVVFCSSVSALDANNFPLTNLTDPLVPVTGTNIGGRELKQATESQISHVNWQLISGGGRGPTVGDVVGIKPCVQYFAMGTPYEAGNPYNLDPQAPVPALTYDSTYSPQPKGGWLNPATLQKLARYLIQYQLRPWLYVTADPSVDPAAIGTRGKVAAFPPANATAFVPMKAANQANGLLDTIEGRLFVANQSGQPVAQPVPWYEPGTEELSVILGRSIETVVERLSTLDKTVIQEEDPSDEAVAGFLLQVTNITSDLPYGGIHFAKIDHAAKNYAYTMQIGRDKRFESAAGFPSQGIRQILQQAQLNNALFRFGNPGTFGASSIIPSIRSLPILKNTKINLPFASFIGRILFPFALSFLTPFFVVTLVTEKEFRVLSMMRMNGLKVWTYWLAHYIHFYCLHVLASAVFLIVGTAARMEMFTRTSPAVLILVLFMWGHAQVALSFLMGSLFSKSRTALVVSFLIILCSVLVSLAGDTLFLQDGPPAAYFIWPAFAFYRILTVVNQAAYRFEDRPYKLSMVKPGDEVFTAVMFLLWEWALLMLLALWLGNDGWRKLVTKVKVAMIRRKQGKDFGKQVSDEELGTVPDKEYTEHEDQDVTDERARVNALTEHHSNPLIIQNLKKTYPTGKTALKTLTLAVESDIVFGLLGPNGAGKSTTISILTGLYEATKGKAYIAGYDLDTERDDVWRSVGICPQHDVLWDDLTCEEHLLFYARLKGIPKSEEHAVVEESLRTVALNGPFKKRLSKGLSGGEKRRLSIAIALVGKPKVVFLDEPTTGLDPEVRRLIWNIIQEARIGKTIILTSHSMEETEVLAQRVGIMSQGTLRCVGTPARLKSLYANSFRISFSVSSEEKLPAACRYVESVLPPGWKQEEMYATQSTYAFPKDDVRVQKLFEAMESGSEQAGISEWGVGETTLEEVFVKIIGEGGEDAETS</sequence>
<dbReference type="AlphaFoldDB" id="A0A507E926"/>
<evidence type="ECO:0000256" key="7">
    <source>
        <dbReference type="ARBA" id="ARBA00022840"/>
    </source>
</evidence>
<evidence type="ECO:0000256" key="8">
    <source>
        <dbReference type="ARBA" id="ARBA00022989"/>
    </source>
</evidence>
<dbReference type="GO" id="GO:0005319">
    <property type="term" value="F:lipid transporter activity"/>
    <property type="evidence" value="ECO:0007669"/>
    <property type="project" value="TreeGrafter"/>
</dbReference>
<feature type="transmembrane region" description="Helical" evidence="11">
    <location>
        <begin position="547"/>
        <end position="569"/>
    </location>
</feature>
<dbReference type="STRING" id="109895.A0A507E926"/>
<evidence type="ECO:0000256" key="11">
    <source>
        <dbReference type="SAM" id="Phobius"/>
    </source>
</evidence>
<dbReference type="InterPro" id="IPR017871">
    <property type="entry name" value="ABC_transporter-like_CS"/>
</dbReference>
<keyword evidence="6" id="KW-0547">Nucleotide-binding</keyword>
<evidence type="ECO:0000256" key="10">
    <source>
        <dbReference type="SAM" id="MobiDB-lite"/>
    </source>
</evidence>
<keyword evidence="9 11" id="KW-0472">Membrane</keyword>
<feature type="transmembrane region" description="Helical" evidence="11">
    <location>
        <begin position="615"/>
        <end position="637"/>
    </location>
</feature>
<dbReference type="CDD" id="cd03263">
    <property type="entry name" value="ABC_subfamily_A"/>
    <property type="match status" value="1"/>
</dbReference>
<dbReference type="Gene3D" id="3.40.50.300">
    <property type="entry name" value="P-loop containing nucleotide triphosphate hydrolases"/>
    <property type="match status" value="1"/>
</dbReference>
<keyword evidence="5" id="KW-0677">Repeat</keyword>
<feature type="transmembrane region" description="Helical" evidence="11">
    <location>
        <begin position="575"/>
        <end position="595"/>
    </location>
</feature>
<feature type="transmembrane region" description="Helical" evidence="11">
    <location>
        <begin position="516"/>
        <end position="535"/>
    </location>
</feature>
<keyword evidence="4 11" id="KW-0812">Transmembrane</keyword>
<dbReference type="InterPro" id="IPR013525">
    <property type="entry name" value="ABC2_TM"/>
</dbReference>
<dbReference type="Pfam" id="PF12698">
    <property type="entry name" value="ABC2_membrane_3"/>
    <property type="match status" value="1"/>
</dbReference>
<dbReference type="PANTHER" id="PTHR19229:SF36">
    <property type="entry name" value="ATP-BINDING CASSETTE SUB-FAMILY A MEMBER 2"/>
    <property type="match status" value="1"/>
</dbReference>
<feature type="region of interest" description="Disordered" evidence="10">
    <location>
        <begin position="1"/>
        <end position="36"/>
    </location>
</feature>
<dbReference type="SMART" id="SM00382">
    <property type="entry name" value="AAA"/>
    <property type="match status" value="1"/>
</dbReference>
<dbReference type="GO" id="GO:0140359">
    <property type="term" value="F:ABC-type transporter activity"/>
    <property type="evidence" value="ECO:0007669"/>
    <property type="project" value="InterPro"/>
</dbReference>
<proteinExistence type="inferred from homology"/>
<dbReference type="EMBL" id="QEAQ01000020">
    <property type="protein sequence ID" value="TPX59887.1"/>
    <property type="molecule type" value="Genomic_DNA"/>
</dbReference>
<dbReference type="FunFam" id="3.40.50.300:FF:000665">
    <property type="entry name" value="ABC transporter A family member 2"/>
    <property type="match status" value="1"/>
</dbReference>
<feature type="compositionally biased region" description="Polar residues" evidence="10">
    <location>
        <begin position="7"/>
        <end position="23"/>
    </location>
</feature>
<reference evidence="13 14" key="1">
    <citation type="journal article" date="2019" name="Sci. Rep.">
        <title>Comparative genomics of chytrid fungi reveal insights into the obligate biotrophic and pathogenic lifestyle of Synchytrium endobioticum.</title>
        <authorList>
            <person name="van de Vossenberg B.T.L.H."/>
            <person name="Warris S."/>
            <person name="Nguyen H.D.T."/>
            <person name="van Gent-Pelzer M.P.E."/>
            <person name="Joly D.L."/>
            <person name="van de Geest H.C."/>
            <person name="Bonants P.J.M."/>
            <person name="Smith D.S."/>
            <person name="Levesque C.A."/>
            <person name="van der Lee T.A.J."/>
        </authorList>
    </citation>
    <scope>NUCLEOTIDE SEQUENCE [LARGE SCALE GENOMIC DNA]</scope>
    <source>
        <strain evidence="13 14">CBS 809.83</strain>
    </source>
</reference>
<keyword evidence="3" id="KW-0813">Transport</keyword>
<keyword evidence="8 11" id="KW-1133">Transmembrane helix</keyword>
<comment type="subcellular location">
    <subcellularLocation>
        <location evidence="1">Membrane</location>
        <topology evidence="1">Multi-pass membrane protein</topology>
    </subcellularLocation>
</comment>
<dbReference type="GO" id="GO:0016887">
    <property type="term" value="F:ATP hydrolysis activity"/>
    <property type="evidence" value="ECO:0007669"/>
    <property type="project" value="InterPro"/>
</dbReference>
<feature type="transmembrane region" description="Helical" evidence="11">
    <location>
        <begin position="479"/>
        <end position="504"/>
    </location>
</feature>
<protein>
    <recommendedName>
        <fullName evidence="12">ABC transporter domain-containing protein</fullName>
    </recommendedName>
</protein>
<dbReference type="InterPro" id="IPR027417">
    <property type="entry name" value="P-loop_NTPase"/>
</dbReference>
<evidence type="ECO:0000256" key="5">
    <source>
        <dbReference type="ARBA" id="ARBA00022737"/>
    </source>
</evidence>